<keyword evidence="2" id="KW-1185">Reference proteome</keyword>
<organism evidence="1 2">
    <name type="scientific">Athelia psychrophila</name>
    <dbReference type="NCBI Taxonomy" id="1759441"/>
    <lineage>
        <taxon>Eukaryota</taxon>
        <taxon>Fungi</taxon>
        <taxon>Dikarya</taxon>
        <taxon>Basidiomycota</taxon>
        <taxon>Agaricomycotina</taxon>
        <taxon>Agaricomycetes</taxon>
        <taxon>Agaricomycetidae</taxon>
        <taxon>Atheliales</taxon>
        <taxon>Atheliaceae</taxon>
        <taxon>Athelia</taxon>
    </lineage>
</organism>
<sequence length="174" mass="18940">MWLLVLPRCSFVSKKGGLAPLFRWRHRGPSMIQIHRPCTRNRVLLGHNVACQVIPPSHGAIKPTFATANLCSSVQQCMQLYGATMLQAICLHMAHRIIILQESCSCGRPSLTSIVLPDCVIVYGLLTTATKCRSRTINGGNIPRCSGDAQDSLLVSSAAQTFVPGYSPPRARSL</sequence>
<gene>
    <name evidence="1" type="ORF">FIBSPDRAFT_224374</name>
</gene>
<evidence type="ECO:0000313" key="2">
    <source>
        <dbReference type="Proteomes" id="UP000076532"/>
    </source>
</evidence>
<dbReference type="EMBL" id="KV417500">
    <property type="protein sequence ID" value="KZP29049.1"/>
    <property type="molecule type" value="Genomic_DNA"/>
</dbReference>
<dbReference type="Proteomes" id="UP000076532">
    <property type="component" value="Unassembled WGS sequence"/>
</dbReference>
<dbReference type="AlphaFoldDB" id="A0A166S5Y0"/>
<reference evidence="1 2" key="1">
    <citation type="journal article" date="2016" name="Mol. Biol. Evol.">
        <title>Comparative Genomics of Early-Diverging Mushroom-Forming Fungi Provides Insights into the Origins of Lignocellulose Decay Capabilities.</title>
        <authorList>
            <person name="Nagy L.G."/>
            <person name="Riley R."/>
            <person name="Tritt A."/>
            <person name="Adam C."/>
            <person name="Daum C."/>
            <person name="Floudas D."/>
            <person name="Sun H."/>
            <person name="Yadav J.S."/>
            <person name="Pangilinan J."/>
            <person name="Larsson K.H."/>
            <person name="Matsuura K."/>
            <person name="Barry K."/>
            <person name="Labutti K."/>
            <person name="Kuo R."/>
            <person name="Ohm R.A."/>
            <person name="Bhattacharya S.S."/>
            <person name="Shirouzu T."/>
            <person name="Yoshinaga Y."/>
            <person name="Martin F.M."/>
            <person name="Grigoriev I.V."/>
            <person name="Hibbett D.S."/>
        </authorList>
    </citation>
    <scope>NUCLEOTIDE SEQUENCE [LARGE SCALE GENOMIC DNA]</scope>
    <source>
        <strain evidence="1 2">CBS 109695</strain>
    </source>
</reference>
<accession>A0A166S5Y0</accession>
<name>A0A166S5Y0_9AGAM</name>
<protein>
    <submittedName>
        <fullName evidence="1">Uncharacterized protein</fullName>
    </submittedName>
</protein>
<evidence type="ECO:0000313" key="1">
    <source>
        <dbReference type="EMBL" id="KZP29049.1"/>
    </source>
</evidence>
<proteinExistence type="predicted"/>